<comment type="subcellular location">
    <subcellularLocation>
        <location evidence="1 9">Cytoplasm</location>
    </subcellularLocation>
</comment>
<feature type="active site" evidence="9">
    <location>
        <position position="206"/>
    </location>
</feature>
<dbReference type="CDD" id="cd00798">
    <property type="entry name" value="INT_XerDC_C"/>
    <property type="match status" value="1"/>
</dbReference>
<dbReference type="Proteomes" id="UP001500839">
    <property type="component" value="Unassembled WGS sequence"/>
</dbReference>
<evidence type="ECO:0000256" key="6">
    <source>
        <dbReference type="ARBA" id="ARBA00023125"/>
    </source>
</evidence>
<comment type="similarity">
    <text evidence="9">Belongs to the 'phage' integrase family. XerC subfamily.</text>
</comment>
<keyword evidence="8 9" id="KW-0131">Cell cycle</keyword>
<evidence type="ECO:0000256" key="3">
    <source>
        <dbReference type="ARBA" id="ARBA00022618"/>
    </source>
</evidence>
<dbReference type="PROSITE" id="PS51900">
    <property type="entry name" value="CB"/>
    <property type="match status" value="1"/>
</dbReference>
<sequence length="331" mass="35240">MPSLSSAERVRRDPAADPLPAYLAGVVDEFGAHLEYERGLSPHTRRAYRRDVESILRYAVRAHEGGDGSTGDGRVLLHALSLAVLRGWLAESASAGAARSSLARRTSVARTFVSWASRRGLVESDDGTRLAAPRPYRTLPPVLGAEQAADALAAAESGARERAPVALRDRLIVEFLYATGIRVGELCSLDIDSVDMERRVVRVIGKGDKERVVPYGAPAQAALDEWLGHGRPVLATANSGAALLLGVRGGRLGQRAARTAVHQVVAAIPGAPDMGPHGLRHSAATHLLEGGADLRVVQELLGHASLSTTQLYTHVSVARLRAVHDRAHPRA</sequence>
<dbReference type="PROSITE" id="PS51898">
    <property type="entry name" value="TYR_RECOMBINASE"/>
    <property type="match status" value="1"/>
</dbReference>
<dbReference type="InterPro" id="IPR050090">
    <property type="entry name" value="Tyrosine_recombinase_XerCD"/>
</dbReference>
<keyword evidence="13" id="KW-1185">Reference proteome</keyword>
<keyword evidence="5 9" id="KW-0229">DNA integration</keyword>
<evidence type="ECO:0000256" key="8">
    <source>
        <dbReference type="ARBA" id="ARBA00023306"/>
    </source>
</evidence>
<feature type="active site" evidence="9">
    <location>
        <position position="303"/>
    </location>
</feature>
<evidence type="ECO:0000313" key="12">
    <source>
        <dbReference type="EMBL" id="GAA4816275.1"/>
    </source>
</evidence>
<dbReference type="PANTHER" id="PTHR30349">
    <property type="entry name" value="PHAGE INTEGRASE-RELATED"/>
    <property type="match status" value="1"/>
</dbReference>
<proteinExistence type="inferred from homology"/>
<dbReference type="InterPro" id="IPR010998">
    <property type="entry name" value="Integrase_recombinase_N"/>
</dbReference>
<evidence type="ECO:0000256" key="9">
    <source>
        <dbReference type="HAMAP-Rule" id="MF_01808"/>
    </source>
</evidence>
<feature type="active site" description="O-(3'-phospho-DNA)-tyrosine intermediate" evidence="9">
    <location>
        <position position="312"/>
    </location>
</feature>
<feature type="active site" evidence="9">
    <location>
        <position position="280"/>
    </location>
</feature>
<dbReference type="InterPro" id="IPR011010">
    <property type="entry name" value="DNA_brk_join_enz"/>
</dbReference>
<dbReference type="InterPro" id="IPR044068">
    <property type="entry name" value="CB"/>
</dbReference>
<evidence type="ECO:0000259" key="10">
    <source>
        <dbReference type="PROSITE" id="PS51898"/>
    </source>
</evidence>
<dbReference type="InterPro" id="IPR013762">
    <property type="entry name" value="Integrase-like_cat_sf"/>
</dbReference>
<evidence type="ECO:0000256" key="4">
    <source>
        <dbReference type="ARBA" id="ARBA00022829"/>
    </source>
</evidence>
<evidence type="ECO:0000256" key="5">
    <source>
        <dbReference type="ARBA" id="ARBA00022908"/>
    </source>
</evidence>
<evidence type="ECO:0000256" key="2">
    <source>
        <dbReference type="ARBA" id="ARBA00022490"/>
    </source>
</evidence>
<protein>
    <recommendedName>
        <fullName evidence="9">Tyrosine recombinase XerC</fullName>
    </recommendedName>
</protein>
<dbReference type="Gene3D" id="1.10.443.10">
    <property type="entry name" value="Intergrase catalytic core"/>
    <property type="match status" value="1"/>
</dbReference>
<gene>
    <name evidence="9" type="primary">xerC</name>
    <name evidence="12" type="ORF">GCM10023353_22990</name>
</gene>
<dbReference type="InterPro" id="IPR004107">
    <property type="entry name" value="Integrase_SAM-like_N"/>
</dbReference>
<dbReference type="Pfam" id="PF00589">
    <property type="entry name" value="Phage_integrase"/>
    <property type="match status" value="1"/>
</dbReference>
<dbReference type="PANTHER" id="PTHR30349:SF77">
    <property type="entry name" value="TYROSINE RECOMBINASE XERC"/>
    <property type="match status" value="1"/>
</dbReference>
<feature type="active site" evidence="9">
    <location>
        <position position="277"/>
    </location>
</feature>
<dbReference type="InterPro" id="IPR023009">
    <property type="entry name" value="Tyrosine_recombinase_XerC/XerD"/>
</dbReference>
<dbReference type="HAMAP" id="MF_01808">
    <property type="entry name" value="Recomb_XerC_XerD"/>
    <property type="match status" value="1"/>
</dbReference>
<comment type="function">
    <text evidence="9">Site-specific tyrosine recombinase, which acts by catalyzing the cutting and rejoining of the recombining DNA molecules. The XerC-XerD complex is essential to convert dimers of the bacterial chromosome into monomers to permit their segregation at cell division. It also contributes to the segregational stability of plasmids.</text>
</comment>
<keyword evidence="4 9" id="KW-0159">Chromosome partition</keyword>
<keyword evidence="3 9" id="KW-0132">Cell division</keyword>
<name>A0ABP9CS80_9ACTN</name>
<evidence type="ECO:0000256" key="1">
    <source>
        <dbReference type="ARBA" id="ARBA00004496"/>
    </source>
</evidence>
<comment type="caution">
    <text evidence="12">The sequence shown here is derived from an EMBL/GenBank/DDBJ whole genome shotgun (WGS) entry which is preliminary data.</text>
</comment>
<accession>A0ABP9CS80</accession>
<dbReference type="RefSeq" id="WP_200175122.1">
    <property type="nucleotide sequence ID" value="NZ_BAABKQ010000001.1"/>
</dbReference>
<evidence type="ECO:0000256" key="7">
    <source>
        <dbReference type="ARBA" id="ARBA00023172"/>
    </source>
</evidence>
<feature type="domain" description="Tyr recombinase" evidence="10">
    <location>
        <begin position="138"/>
        <end position="325"/>
    </location>
</feature>
<comment type="subunit">
    <text evidence="9">Forms a cyclic heterotetrameric complex composed of two molecules of XerC and two molecules of XerD.</text>
</comment>
<evidence type="ECO:0000313" key="13">
    <source>
        <dbReference type="Proteomes" id="UP001500839"/>
    </source>
</evidence>
<evidence type="ECO:0000259" key="11">
    <source>
        <dbReference type="PROSITE" id="PS51900"/>
    </source>
</evidence>
<dbReference type="SUPFAM" id="SSF56349">
    <property type="entry name" value="DNA breaking-rejoining enzymes"/>
    <property type="match status" value="1"/>
</dbReference>
<feature type="domain" description="Core-binding (CB)" evidence="11">
    <location>
        <begin position="21"/>
        <end position="117"/>
    </location>
</feature>
<dbReference type="Pfam" id="PF02899">
    <property type="entry name" value="Phage_int_SAM_1"/>
    <property type="match status" value="1"/>
</dbReference>
<reference evidence="13" key="1">
    <citation type="journal article" date="2019" name="Int. J. Syst. Evol. Microbiol.">
        <title>The Global Catalogue of Microorganisms (GCM) 10K type strain sequencing project: providing services to taxonomists for standard genome sequencing and annotation.</title>
        <authorList>
            <consortium name="The Broad Institute Genomics Platform"/>
            <consortium name="The Broad Institute Genome Sequencing Center for Infectious Disease"/>
            <person name="Wu L."/>
            <person name="Ma J."/>
        </authorList>
    </citation>
    <scope>NUCLEOTIDE SEQUENCE [LARGE SCALE GENOMIC DNA]</scope>
    <source>
        <strain evidence="13">JCM 18542</strain>
    </source>
</reference>
<keyword evidence="6 9" id="KW-0238">DNA-binding</keyword>
<keyword evidence="2 9" id="KW-0963">Cytoplasm</keyword>
<keyword evidence="7 9" id="KW-0233">DNA recombination</keyword>
<feature type="active site" evidence="9">
    <location>
        <position position="182"/>
    </location>
</feature>
<dbReference type="Gene3D" id="1.10.150.130">
    <property type="match status" value="1"/>
</dbReference>
<dbReference type="InterPro" id="IPR002104">
    <property type="entry name" value="Integrase_catalytic"/>
</dbReference>
<organism evidence="12 13">
    <name type="scientific">Tomitella cavernea</name>
    <dbReference type="NCBI Taxonomy" id="1387982"/>
    <lineage>
        <taxon>Bacteria</taxon>
        <taxon>Bacillati</taxon>
        <taxon>Actinomycetota</taxon>
        <taxon>Actinomycetes</taxon>
        <taxon>Mycobacteriales</taxon>
        <taxon>Tomitella</taxon>
    </lineage>
</organism>
<dbReference type="EMBL" id="BAABKQ010000001">
    <property type="protein sequence ID" value="GAA4816275.1"/>
    <property type="molecule type" value="Genomic_DNA"/>
</dbReference>
<dbReference type="SUPFAM" id="SSF47823">
    <property type="entry name" value="lambda integrase-like, N-terminal domain"/>
    <property type="match status" value="1"/>
</dbReference>